<keyword evidence="1" id="KW-0732">Signal</keyword>
<feature type="chain" id="PRO_5043468709" description="Secreted protein" evidence="1">
    <location>
        <begin position="39"/>
        <end position="191"/>
    </location>
</feature>
<dbReference type="EMBL" id="CP108253">
    <property type="protein sequence ID" value="WTU44462.1"/>
    <property type="molecule type" value="Genomic_DNA"/>
</dbReference>
<reference evidence="2" key="1">
    <citation type="submission" date="2022-10" db="EMBL/GenBank/DDBJ databases">
        <title>The complete genomes of actinobacterial strains from the NBC collection.</title>
        <authorList>
            <person name="Joergensen T.S."/>
            <person name="Alvarez Arevalo M."/>
            <person name="Sterndorff E.B."/>
            <person name="Faurdal D."/>
            <person name="Vuksanovic O."/>
            <person name="Mourched A.-S."/>
            <person name="Charusanti P."/>
            <person name="Shaw S."/>
            <person name="Blin K."/>
            <person name="Weber T."/>
        </authorList>
    </citation>
    <scope>NUCLEOTIDE SEQUENCE</scope>
    <source>
        <strain evidence="2">NBC_00060</strain>
    </source>
</reference>
<evidence type="ECO:0000313" key="2">
    <source>
        <dbReference type="EMBL" id="WTU44462.1"/>
    </source>
</evidence>
<protein>
    <recommendedName>
        <fullName evidence="3">Secreted protein</fullName>
    </recommendedName>
</protein>
<sequence>MKLRPGRGTRTRTQRLIGALATAAAAMAVLALSTPAHAGAQTLLYTNGFEGNQLYAWDHVTGDDAQAGFELNTGTADTGQNNGWLRARQGWAREGTWAGIDGITRNSSCTARIWVRPQDSVEFALRVWDSKGTKLGETVPRLYPSTYYLSVATPAWSPQGNTNVFVEAVISSYDGTSRTVRIDGLSVDCTT</sequence>
<evidence type="ECO:0008006" key="3">
    <source>
        <dbReference type="Google" id="ProtNLM"/>
    </source>
</evidence>
<organism evidence="2">
    <name type="scientific">Streptomyces sp. NBC_00060</name>
    <dbReference type="NCBI Taxonomy" id="2975636"/>
    <lineage>
        <taxon>Bacteria</taxon>
        <taxon>Bacillati</taxon>
        <taxon>Actinomycetota</taxon>
        <taxon>Actinomycetes</taxon>
        <taxon>Kitasatosporales</taxon>
        <taxon>Streptomycetaceae</taxon>
        <taxon>Streptomyces</taxon>
    </lineage>
</organism>
<accession>A0AAU2HC05</accession>
<name>A0AAU2HC05_9ACTN</name>
<dbReference type="AlphaFoldDB" id="A0AAU2HC05"/>
<gene>
    <name evidence="2" type="ORF">OHV25_35210</name>
</gene>
<feature type="signal peptide" evidence="1">
    <location>
        <begin position="1"/>
        <end position="38"/>
    </location>
</feature>
<evidence type="ECO:0000256" key="1">
    <source>
        <dbReference type="SAM" id="SignalP"/>
    </source>
</evidence>
<proteinExistence type="predicted"/>